<evidence type="ECO:0000256" key="4">
    <source>
        <dbReference type="ARBA" id="ARBA00023136"/>
    </source>
</evidence>
<keyword evidence="4 5" id="KW-0472">Membrane</keyword>
<evidence type="ECO:0000256" key="3">
    <source>
        <dbReference type="ARBA" id="ARBA00022989"/>
    </source>
</evidence>
<evidence type="ECO:0000256" key="2">
    <source>
        <dbReference type="ARBA" id="ARBA00022692"/>
    </source>
</evidence>
<dbReference type="EMBL" id="JAAVJC010000015">
    <property type="protein sequence ID" value="NJQ14092.1"/>
    <property type="molecule type" value="Genomic_DNA"/>
</dbReference>
<dbReference type="RefSeq" id="WP_168086926.1">
    <property type="nucleotide sequence ID" value="NZ_BHZH01000014.1"/>
</dbReference>
<proteinExistence type="predicted"/>
<protein>
    <submittedName>
        <fullName evidence="6">DoxX family protein</fullName>
    </submittedName>
</protein>
<evidence type="ECO:0000256" key="1">
    <source>
        <dbReference type="ARBA" id="ARBA00004141"/>
    </source>
</evidence>
<dbReference type="InterPro" id="IPR032808">
    <property type="entry name" value="DoxX"/>
</dbReference>
<keyword evidence="2 5" id="KW-0812">Transmembrane</keyword>
<sequence length="122" mass="11821">MTIALWCLNTLLALGFLAAGGTKLIRSKPALHAQGMTFVDDFSAPAVKAIGAAEVAGALGLVLPLATDVLPILTPLAAAGLVALMIGAGASHVRRGESPAAAVGLGAASVASAVVGTLVVLG</sequence>
<comment type="subcellular location">
    <subcellularLocation>
        <location evidence="1">Membrane</location>
        <topology evidence="1">Multi-pass membrane protein</topology>
    </subcellularLocation>
</comment>
<dbReference type="Proteomes" id="UP000727056">
    <property type="component" value="Unassembled WGS sequence"/>
</dbReference>
<evidence type="ECO:0000313" key="6">
    <source>
        <dbReference type="EMBL" id="NJQ14092.1"/>
    </source>
</evidence>
<evidence type="ECO:0000313" key="7">
    <source>
        <dbReference type="Proteomes" id="UP000727056"/>
    </source>
</evidence>
<organism evidence="6 7">
    <name type="scientific">Streptomyces bohaiensis</name>
    <dbReference type="NCBI Taxonomy" id="1431344"/>
    <lineage>
        <taxon>Bacteria</taxon>
        <taxon>Bacillati</taxon>
        <taxon>Actinomycetota</taxon>
        <taxon>Actinomycetes</taxon>
        <taxon>Kitasatosporales</taxon>
        <taxon>Streptomycetaceae</taxon>
        <taxon>Streptomyces</taxon>
    </lineage>
</organism>
<dbReference type="Pfam" id="PF13564">
    <property type="entry name" value="DoxX_2"/>
    <property type="match status" value="1"/>
</dbReference>
<feature type="transmembrane region" description="Helical" evidence="5">
    <location>
        <begin position="100"/>
        <end position="121"/>
    </location>
</feature>
<keyword evidence="3 5" id="KW-1133">Transmembrane helix</keyword>
<reference evidence="6 7" key="1">
    <citation type="submission" date="2020-03" db="EMBL/GenBank/DDBJ databases">
        <title>Draft genome of Streptomyces sp. ventii, isolated from the Axial Seamount in the Pacific Ocean, and resequencing of the two type strains Streptomyces lonarensis strain NCL 716 and Streptomyces bohaiensis strain 11A07.</title>
        <authorList>
            <person name="Loughran R.M."/>
            <person name="Pfannmuller K.M."/>
            <person name="Wasson B.J."/>
            <person name="Deadmond M.C."/>
            <person name="Paddock B.E."/>
            <person name="Koyack M.J."/>
            <person name="Gallegos D.A."/>
            <person name="Mitchell E.A."/>
            <person name="Ushijima B."/>
            <person name="Saw J.H."/>
            <person name="Mcphail K.L."/>
            <person name="Videau P."/>
        </authorList>
    </citation>
    <scope>NUCLEOTIDE SEQUENCE [LARGE SCALE GENOMIC DNA]</scope>
    <source>
        <strain evidence="6 7">11A07</strain>
    </source>
</reference>
<gene>
    <name evidence="6" type="ORF">HCN52_03840</name>
</gene>
<keyword evidence="7" id="KW-1185">Reference proteome</keyword>
<accession>A0ABX1CA18</accession>
<name>A0ABX1CA18_9ACTN</name>
<feature type="transmembrane region" description="Helical" evidence="5">
    <location>
        <begin position="69"/>
        <end position="88"/>
    </location>
</feature>
<evidence type="ECO:0000256" key="5">
    <source>
        <dbReference type="SAM" id="Phobius"/>
    </source>
</evidence>
<comment type="caution">
    <text evidence="6">The sequence shown here is derived from an EMBL/GenBank/DDBJ whole genome shotgun (WGS) entry which is preliminary data.</text>
</comment>